<dbReference type="EMBL" id="MGJI01000013">
    <property type="protein sequence ID" value="OGN05084.1"/>
    <property type="molecule type" value="Genomic_DNA"/>
</dbReference>
<gene>
    <name evidence="2" type="ORF">A2831_00175</name>
</gene>
<evidence type="ECO:0000256" key="1">
    <source>
        <dbReference type="SAM" id="Phobius"/>
    </source>
</evidence>
<dbReference type="Proteomes" id="UP000177507">
    <property type="component" value="Unassembled WGS sequence"/>
</dbReference>
<accession>A0A1F8EW39</accession>
<name>A0A1F8EW39_9BACT</name>
<reference evidence="2 3" key="1">
    <citation type="journal article" date="2016" name="Nat. Commun.">
        <title>Thousands of microbial genomes shed light on interconnected biogeochemical processes in an aquifer system.</title>
        <authorList>
            <person name="Anantharaman K."/>
            <person name="Brown C.T."/>
            <person name="Hug L.A."/>
            <person name="Sharon I."/>
            <person name="Castelle C.J."/>
            <person name="Probst A.J."/>
            <person name="Thomas B.C."/>
            <person name="Singh A."/>
            <person name="Wilkins M.J."/>
            <person name="Karaoz U."/>
            <person name="Brodie E.L."/>
            <person name="Williams K.H."/>
            <person name="Hubbard S.S."/>
            <person name="Banfield J.F."/>
        </authorList>
    </citation>
    <scope>NUCLEOTIDE SEQUENCE [LARGE SCALE GENOMIC DNA]</scope>
</reference>
<evidence type="ECO:0000313" key="2">
    <source>
        <dbReference type="EMBL" id="OGN05084.1"/>
    </source>
</evidence>
<comment type="caution">
    <text evidence="2">The sequence shown here is derived from an EMBL/GenBank/DDBJ whole genome shotgun (WGS) entry which is preliminary data.</text>
</comment>
<dbReference type="STRING" id="1802668.A2831_00175"/>
<keyword evidence="1" id="KW-1133">Transmembrane helix</keyword>
<evidence type="ECO:0000313" key="3">
    <source>
        <dbReference type="Proteomes" id="UP000177507"/>
    </source>
</evidence>
<dbReference type="AlphaFoldDB" id="A0A1F8EW39"/>
<keyword evidence="1" id="KW-0812">Transmembrane</keyword>
<keyword evidence="1" id="KW-0472">Membrane</keyword>
<proteinExistence type="predicted"/>
<protein>
    <submittedName>
        <fullName evidence="2">Uncharacterized protein</fullName>
    </submittedName>
</protein>
<feature type="transmembrane region" description="Helical" evidence="1">
    <location>
        <begin position="12"/>
        <end position="35"/>
    </location>
</feature>
<organism evidence="2 3">
    <name type="scientific">Candidatus Yanofskybacteria bacterium RIFCSPHIGHO2_01_FULL_44_17</name>
    <dbReference type="NCBI Taxonomy" id="1802668"/>
    <lineage>
        <taxon>Bacteria</taxon>
        <taxon>Candidatus Yanofskyibacteriota</taxon>
    </lineage>
</organism>
<sequence length="145" mass="16897">MNESSKSVATKIWWRHWGVVLILAIVAGFVVWVMLNLGGWFKNQQEWRAAKSDQEQLDKLSRHDKYGGSTPQKTLDLFIGALEDGNIEVASKYFVIEKQELWAKTLATYKNQALLDEFIRELRSSQINENMFEFYPSLVWKINIL</sequence>